<feature type="compositionally biased region" description="Low complexity" evidence="1">
    <location>
        <begin position="88"/>
        <end position="99"/>
    </location>
</feature>
<feature type="region of interest" description="Disordered" evidence="1">
    <location>
        <begin position="1"/>
        <end position="57"/>
    </location>
</feature>
<protein>
    <submittedName>
        <fullName evidence="2">Uncharacterized protein</fullName>
    </submittedName>
</protein>
<accession>A0A3D8RPA1</accession>
<gene>
    <name evidence="2" type="ORF">BP5796_06704</name>
</gene>
<feature type="region of interest" description="Disordered" evidence="1">
    <location>
        <begin position="71"/>
        <end position="100"/>
    </location>
</feature>
<reference evidence="2 3" key="1">
    <citation type="journal article" date="2018" name="IMA Fungus">
        <title>IMA Genome-F 9: Draft genome sequence of Annulohypoxylon stygium, Aspergillus mulundensis, Berkeleyomyces basicola (syn. Thielaviopsis basicola), Ceratocystis smalleyi, two Cercospora beticola strains, Coleophoma cylindrospora, Fusarium fracticaudum, Phialophora cf. hyalina, and Morchella septimelata.</title>
        <authorList>
            <person name="Wingfield B.D."/>
            <person name="Bills G.F."/>
            <person name="Dong Y."/>
            <person name="Huang W."/>
            <person name="Nel W.J."/>
            <person name="Swalarsk-Parry B.S."/>
            <person name="Vaghefi N."/>
            <person name="Wilken P.M."/>
            <person name="An Z."/>
            <person name="de Beer Z.W."/>
            <person name="De Vos L."/>
            <person name="Chen L."/>
            <person name="Duong T.A."/>
            <person name="Gao Y."/>
            <person name="Hammerbacher A."/>
            <person name="Kikkert J.R."/>
            <person name="Li Y."/>
            <person name="Li H."/>
            <person name="Li K."/>
            <person name="Li Q."/>
            <person name="Liu X."/>
            <person name="Ma X."/>
            <person name="Naidoo K."/>
            <person name="Pethybridge S.J."/>
            <person name="Sun J."/>
            <person name="Steenkamp E.T."/>
            <person name="van der Nest M.A."/>
            <person name="van Wyk S."/>
            <person name="Wingfield M.J."/>
            <person name="Xiong C."/>
            <person name="Yue Q."/>
            <person name="Zhang X."/>
        </authorList>
    </citation>
    <scope>NUCLEOTIDE SEQUENCE [LARGE SCALE GENOMIC DNA]</scope>
    <source>
        <strain evidence="2 3">BP5796</strain>
    </source>
</reference>
<feature type="compositionally biased region" description="Low complexity" evidence="1">
    <location>
        <begin position="13"/>
        <end position="23"/>
    </location>
</feature>
<feature type="compositionally biased region" description="Low complexity" evidence="1">
    <location>
        <begin position="71"/>
        <end position="80"/>
    </location>
</feature>
<evidence type="ECO:0000313" key="2">
    <source>
        <dbReference type="EMBL" id="RDW75883.1"/>
    </source>
</evidence>
<dbReference type="OrthoDB" id="5336357at2759"/>
<sequence>MQLKRKRSDSEISTTSSLLSSPPGAYNISLDMDTQTSTPSLFSSRTRKRYRDNRPDENAIHQNTLSLLFSAQQSQSQSQPHPQPQPQPQSQSRPLNLPPCAFQNLANVPVPATQASLHSFWTLPKARSASNDFSASSASSTPSHAPFIQATNCEDCDAALSLDHDAMDVDMDIDVMTAGGGAENWGCAACGKQGWVGLNWFE</sequence>
<dbReference type="Proteomes" id="UP000256328">
    <property type="component" value="Unassembled WGS sequence"/>
</dbReference>
<dbReference type="AlphaFoldDB" id="A0A3D8RPA1"/>
<dbReference type="EMBL" id="PDLN01000009">
    <property type="protein sequence ID" value="RDW75883.1"/>
    <property type="molecule type" value="Genomic_DNA"/>
</dbReference>
<proteinExistence type="predicted"/>
<name>A0A3D8RPA1_9HELO</name>
<comment type="caution">
    <text evidence="2">The sequence shown here is derived from an EMBL/GenBank/DDBJ whole genome shotgun (WGS) entry which is preliminary data.</text>
</comment>
<evidence type="ECO:0000313" key="3">
    <source>
        <dbReference type="Proteomes" id="UP000256328"/>
    </source>
</evidence>
<organism evidence="2 3">
    <name type="scientific">Coleophoma crateriformis</name>
    <dbReference type="NCBI Taxonomy" id="565419"/>
    <lineage>
        <taxon>Eukaryota</taxon>
        <taxon>Fungi</taxon>
        <taxon>Dikarya</taxon>
        <taxon>Ascomycota</taxon>
        <taxon>Pezizomycotina</taxon>
        <taxon>Leotiomycetes</taxon>
        <taxon>Helotiales</taxon>
        <taxon>Dermateaceae</taxon>
        <taxon>Coleophoma</taxon>
    </lineage>
</organism>
<keyword evidence="3" id="KW-1185">Reference proteome</keyword>
<feature type="compositionally biased region" description="Polar residues" evidence="1">
    <location>
        <begin position="32"/>
        <end position="44"/>
    </location>
</feature>
<evidence type="ECO:0000256" key="1">
    <source>
        <dbReference type="SAM" id="MobiDB-lite"/>
    </source>
</evidence>